<reference evidence="2" key="1">
    <citation type="submission" date="2023-04" db="EMBL/GenBank/DDBJ databases">
        <authorList>
            <consortium name="ELIXIR-Norway"/>
        </authorList>
    </citation>
    <scope>NUCLEOTIDE SEQUENCE [LARGE SCALE GENOMIC DNA]</scope>
</reference>
<protein>
    <submittedName>
        <fullName evidence="2">Uncharacterized protein</fullName>
    </submittedName>
</protein>
<organism evidence="2 3">
    <name type="scientific">Rangifer tarandus platyrhynchus</name>
    <name type="common">Svalbard reindeer</name>
    <dbReference type="NCBI Taxonomy" id="3082113"/>
    <lineage>
        <taxon>Eukaryota</taxon>
        <taxon>Metazoa</taxon>
        <taxon>Chordata</taxon>
        <taxon>Craniata</taxon>
        <taxon>Vertebrata</taxon>
        <taxon>Euteleostomi</taxon>
        <taxon>Mammalia</taxon>
        <taxon>Eutheria</taxon>
        <taxon>Laurasiatheria</taxon>
        <taxon>Artiodactyla</taxon>
        <taxon>Ruminantia</taxon>
        <taxon>Pecora</taxon>
        <taxon>Cervidae</taxon>
        <taxon>Odocoileinae</taxon>
        <taxon>Rangifer</taxon>
    </lineage>
</organism>
<sequence length="101" mass="10764">MDYNHSQVLPAETGAGSGPGHATLWAGIRARRGGLEPGWGRGNSCPPQNQGTELNLLCTDLQVDRVSSGSGPSSVGSRRCTREAIRLDKLEEVTRGRHLAK</sequence>
<keyword evidence="3" id="KW-1185">Reference proteome</keyword>
<proteinExistence type="predicted"/>
<gene>
    <name evidence="2" type="ORF">MRATA1EN1_LOCUS3573</name>
</gene>
<accession>A0ABN8Y2H4</accession>
<evidence type="ECO:0000313" key="3">
    <source>
        <dbReference type="Proteomes" id="UP001176941"/>
    </source>
</evidence>
<evidence type="ECO:0000313" key="2">
    <source>
        <dbReference type="EMBL" id="CAI9154611.1"/>
    </source>
</evidence>
<feature type="region of interest" description="Disordered" evidence="1">
    <location>
        <begin position="1"/>
        <end position="23"/>
    </location>
</feature>
<name>A0ABN8Y2H4_RANTA</name>
<dbReference type="EMBL" id="OX459947">
    <property type="protein sequence ID" value="CAI9154611.1"/>
    <property type="molecule type" value="Genomic_DNA"/>
</dbReference>
<dbReference type="Proteomes" id="UP001176941">
    <property type="component" value="Chromosome 11"/>
</dbReference>
<evidence type="ECO:0000256" key="1">
    <source>
        <dbReference type="SAM" id="MobiDB-lite"/>
    </source>
</evidence>